<feature type="signal peptide" evidence="3">
    <location>
        <begin position="1"/>
        <end position="23"/>
    </location>
</feature>
<evidence type="ECO:0000313" key="5">
    <source>
        <dbReference type="EMBL" id="VDM28819.1"/>
    </source>
</evidence>
<evidence type="ECO:0000256" key="2">
    <source>
        <dbReference type="SAM" id="MobiDB-lite"/>
    </source>
</evidence>
<sequence>MGNAIVFAVILALLCYLTTTVDAQRHHRGSVPQRPRNGVSMSVIQIEIFGEGFPFGFSKLCSPPYPFPRWGQPDFLKNVTAEGFKQFCDILTNQNLTKAEMREQLEQWAKDQGSDVYDEFAKYVEEKKRRRENIETNMQQLIADTTKFIEDVKNIMNDMSLARGEEQEKLFRLTQQSNWTVVALALKIRKEAGFPLTGHHGRPCPWCEPTFPPLPRPSGPSFRRHGPPHFGRGMSGRRPHSSQRWI</sequence>
<dbReference type="WBParaSite" id="TCNE_0000310201-mRNA-1">
    <property type="protein sequence ID" value="TCNE_0000310201-mRNA-1"/>
    <property type="gene ID" value="TCNE_0000310201"/>
</dbReference>
<feature type="coiled-coil region" evidence="1">
    <location>
        <begin position="91"/>
        <end position="144"/>
    </location>
</feature>
<evidence type="ECO:0000313" key="7">
    <source>
        <dbReference type="WBParaSite" id="TCNE_0000310201-mRNA-1"/>
    </source>
</evidence>
<dbReference type="Proteomes" id="UP000050794">
    <property type="component" value="Unassembled WGS sequence"/>
</dbReference>
<dbReference type="Pfam" id="PF02520">
    <property type="entry name" value="ANIS5_cation-bd"/>
    <property type="match status" value="1"/>
</dbReference>
<dbReference type="InterPro" id="IPR052823">
    <property type="entry name" value="SXP/RAL-2_related"/>
</dbReference>
<dbReference type="PANTHER" id="PTHR21593:SF36">
    <property type="entry name" value="DUF148 DOMAIN-CONTAINING PROTEIN-RELATED"/>
    <property type="match status" value="1"/>
</dbReference>
<protein>
    <submittedName>
        <fullName evidence="7">DUF148 domain-containing protein</fullName>
    </submittedName>
</protein>
<feature type="region of interest" description="Disordered" evidence="2">
    <location>
        <begin position="217"/>
        <end position="246"/>
    </location>
</feature>
<name>A0A183U3N2_TOXCA</name>
<feature type="chain" id="PRO_5044552980" evidence="3">
    <location>
        <begin position="24"/>
        <end position="246"/>
    </location>
</feature>
<evidence type="ECO:0000256" key="3">
    <source>
        <dbReference type="SAM" id="SignalP"/>
    </source>
</evidence>
<gene>
    <name evidence="5" type="ORF">TCNE_LOCUS3102</name>
</gene>
<dbReference type="PANTHER" id="PTHR21593">
    <property type="entry name" value="PRION-LIKE- Q/N-RICH -DOMAIN-BEARING PROTEIN PROTEIN"/>
    <property type="match status" value="1"/>
</dbReference>
<dbReference type="AlphaFoldDB" id="A0A183U3N2"/>
<dbReference type="InterPro" id="IPR003677">
    <property type="entry name" value="ANIS5_cation-bd"/>
</dbReference>
<evidence type="ECO:0000313" key="6">
    <source>
        <dbReference type="Proteomes" id="UP000050794"/>
    </source>
</evidence>
<feature type="compositionally biased region" description="Basic residues" evidence="2">
    <location>
        <begin position="235"/>
        <end position="246"/>
    </location>
</feature>
<dbReference type="EMBL" id="UYWY01003677">
    <property type="protein sequence ID" value="VDM28819.1"/>
    <property type="molecule type" value="Genomic_DNA"/>
</dbReference>
<keyword evidence="1" id="KW-0175">Coiled coil</keyword>
<organism evidence="6 7">
    <name type="scientific">Toxocara canis</name>
    <name type="common">Canine roundworm</name>
    <dbReference type="NCBI Taxonomy" id="6265"/>
    <lineage>
        <taxon>Eukaryota</taxon>
        <taxon>Metazoa</taxon>
        <taxon>Ecdysozoa</taxon>
        <taxon>Nematoda</taxon>
        <taxon>Chromadorea</taxon>
        <taxon>Rhabditida</taxon>
        <taxon>Spirurina</taxon>
        <taxon>Ascaridomorpha</taxon>
        <taxon>Ascaridoidea</taxon>
        <taxon>Toxocaridae</taxon>
        <taxon>Toxocara</taxon>
    </lineage>
</organism>
<reference evidence="5 6" key="2">
    <citation type="submission" date="2018-11" db="EMBL/GenBank/DDBJ databases">
        <authorList>
            <consortium name="Pathogen Informatics"/>
        </authorList>
    </citation>
    <scope>NUCLEOTIDE SEQUENCE [LARGE SCALE GENOMIC DNA]</scope>
</reference>
<keyword evidence="3" id="KW-0732">Signal</keyword>
<evidence type="ECO:0000256" key="1">
    <source>
        <dbReference type="SAM" id="Coils"/>
    </source>
</evidence>
<keyword evidence="6" id="KW-1185">Reference proteome</keyword>
<proteinExistence type="predicted"/>
<accession>A0A183U3N2</accession>
<feature type="domain" description="SXP/RAL-2 family protein Ani s 5-like cation-binding" evidence="4">
    <location>
        <begin position="85"/>
        <end position="184"/>
    </location>
</feature>
<evidence type="ECO:0000259" key="4">
    <source>
        <dbReference type="Pfam" id="PF02520"/>
    </source>
</evidence>
<reference evidence="7" key="1">
    <citation type="submission" date="2016-06" db="UniProtKB">
        <authorList>
            <consortium name="WormBaseParasite"/>
        </authorList>
    </citation>
    <scope>IDENTIFICATION</scope>
</reference>